<evidence type="ECO:0000259" key="1">
    <source>
        <dbReference type="Pfam" id="PF00550"/>
    </source>
</evidence>
<dbReference type="Pfam" id="PF00550">
    <property type="entry name" value="PP-binding"/>
    <property type="match status" value="1"/>
</dbReference>
<evidence type="ECO:0000313" key="2">
    <source>
        <dbReference type="EMBL" id="OIV37887.1"/>
    </source>
</evidence>
<keyword evidence="3" id="KW-1185">Reference proteome</keyword>
<dbReference type="STRING" id="1428644.BIV57_08485"/>
<dbReference type="Gene3D" id="1.10.1200.10">
    <property type="entry name" value="ACP-like"/>
    <property type="match status" value="1"/>
</dbReference>
<accession>A0A1J7BGS9</accession>
<feature type="domain" description="Carrier" evidence="1">
    <location>
        <begin position="8"/>
        <end position="71"/>
    </location>
</feature>
<dbReference type="RefSeq" id="WP_071656107.1">
    <property type="nucleotide sequence ID" value="NZ_MLCF01000041.1"/>
</dbReference>
<dbReference type="EMBL" id="MLCF01000041">
    <property type="protein sequence ID" value="OIV37887.1"/>
    <property type="molecule type" value="Genomic_DNA"/>
</dbReference>
<proteinExistence type="predicted"/>
<name>A0A1J7BGS9_9ACTN</name>
<reference evidence="2 3" key="1">
    <citation type="submission" date="2016-10" db="EMBL/GenBank/DDBJ databases">
        <title>Genome sequence of Streptomyces gilvigriseus MUSC 26.</title>
        <authorList>
            <person name="Lee L.-H."/>
            <person name="Ser H.-L."/>
        </authorList>
    </citation>
    <scope>NUCLEOTIDE SEQUENCE [LARGE SCALE GENOMIC DNA]</scope>
    <source>
        <strain evidence="2 3">MUSC 26</strain>
    </source>
</reference>
<dbReference type="AlphaFoldDB" id="A0A1J7BGS9"/>
<gene>
    <name evidence="2" type="ORF">BIV57_08485</name>
</gene>
<dbReference type="Proteomes" id="UP000243342">
    <property type="component" value="Unassembled WGS sequence"/>
</dbReference>
<evidence type="ECO:0000313" key="3">
    <source>
        <dbReference type="Proteomes" id="UP000243342"/>
    </source>
</evidence>
<protein>
    <recommendedName>
        <fullName evidence="1">Carrier domain-containing protein</fullName>
    </recommendedName>
</protein>
<dbReference type="InterPro" id="IPR009081">
    <property type="entry name" value="PP-bd_ACP"/>
</dbReference>
<dbReference type="OrthoDB" id="4319472at2"/>
<comment type="caution">
    <text evidence="2">The sequence shown here is derived from an EMBL/GenBank/DDBJ whole genome shotgun (WGS) entry which is preliminary data.</text>
</comment>
<sequence length="88" mass="9606">MSENPYDALVETLTGKFDVPPGEAAPETVLGDIALDSLVMVELTLILEDRLGFPIDEGALRSDQTVLEAANTLAELRERSRHQEASPR</sequence>
<dbReference type="SUPFAM" id="SSF47336">
    <property type="entry name" value="ACP-like"/>
    <property type="match status" value="1"/>
</dbReference>
<dbReference type="InterPro" id="IPR036736">
    <property type="entry name" value="ACP-like_sf"/>
</dbReference>
<organism evidence="2 3">
    <name type="scientific">Mangrovactinospora gilvigrisea</name>
    <dbReference type="NCBI Taxonomy" id="1428644"/>
    <lineage>
        <taxon>Bacteria</taxon>
        <taxon>Bacillati</taxon>
        <taxon>Actinomycetota</taxon>
        <taxon>Actinomycetes</taxon>
        <taxon>Kitasatosporales</taxon>
        <taxon>Streptomycetaceae</taxon>
        <taxon>Mangrovactinospora</taxon>
    </lineage>
</organism>